<dbReference type="RefSeq" id="WP_160202541.1">
    <property type="nucleotide sequence ID" value="NZ_QXWK01000021.1"/>
</dbReference>
<name>A0A845QM66_9FIRM</name>
<dbReference type="GO" id="GO:0051536">
    <property type="term" value="F:iron-sulfur cluster binding"/>
    <property type="evidence" value="ECO:0007669"/>
    <property type="project" value="UniProtKB-KW"/>
</dbReference>
<evidence type="ECO:0000256" key="2">
    <source>
        <dbReference type="ARBA" id="ARBA00023004"/>
    </source>
</evidence>
<dbReference type="Gene3D" id="3.80.30.30">
    <property type="match status" value="1"/>
</dbReference>
<dbReference type="Proteomes" id="UP000446866">
    <property type="component" value="Unassembled WGS sequence"/>
</dbReference>
<keyword evidence="1" id="KW-0479">Metal-binding</keyword>
<dbReference type="AlphaFoldDB" id="A0A845QM66"/>
<dbReference type="InterPro" id="IPR040086">
    <property type="entry name" value="MJ0683-like"/>
</dbReference>
<evidence type="ECO:0000259" key="4">
    <source>
        <dbReference type="Pfam" id="PF04055"/>
    </source>
</evidence>
<dbReference type="CDD" id="cd01335">
    <property type="entry name" value="Radical_SAM"/>
    <property type="match status" value="1"/>
</dbReference>
<feature type="domain" description="Radical SAM core" evidence="4">
    <location>
        <begin position="28"/>
        <end position="198"/>
    </location>
</feature>
<keyword evidence="3" id="KW-0411">Iron-sulfur</keyword>
<dbReference type="SFLD" id="SFLDG01084">
    <property type="entry name" value="Uncharacterised_Radical_SAM_Su"/>
    <property type="match status" value="1"/>
</dbReference>
<sequence>MAYYKPITCKSAMNRINSRYLPFHWDLNIYRGCAHRCRYCYALYTHDYMEDNRFFDTIYIKQNVADRLAAELAKPQWKREVVNIGGITDSYQPIEADMQLMPEILKLLIQHKTPCIISTKSDLILRDFDLLEQLSRITYVNVAATITTTDEQLRKKLEPGGVSSVRRFAMLKAFAPTKVHTGLHTMPIIPLLSDSDENLESLFAGGADAKVDYVLPGLLNLKGKTRDHFLEFFHTEFPEKMDAFLTFYGRGGLDKAYKKSFYQKLSKINAKYGLTMGHRLPQSLLQPVDDGQQLSLF</sequence>
<evidence type="ECO:0000256" key="3">
    <source>
        <dbReference type="ARBA" id="ARBA00023014"/>
    </source>
</evidence>
<dbReference type="PANTHER" id="PTHR43432:SF5">
    <property type="entry name" value="ELP3_MIAA_NIFB-LIKE RADICAL SAM CORE DOMAIN-CONTAINING PROTEIN"/>
    <property type="match status" value="1"/>
</dbReference>
<dbReference type="SUPFAM" id="SSF102114">
    <property type="entry name" value="Radical SAM enzymes"/>
    <property type="match status" value="1"/>
</dbReference>
<organism evidence="5 6">
    <name type="scientific">Anaerotruncus colihominis</name>
    <dbReference type="NCBI Taxonomy" id="169435"/>
    <lineage>
        <taxon>Bacteria</taxon>
        <taxon>Bacillati</taxon>
        <taxon>Bacillota</taxon>
        <taxon>Clostridia</taxon>
        <taxon>Eubacteriales</taxon>
        <taxon>Oscillospiraceae</taxon>
        <taxon>Anaerotruncus</taxon>
    </lineage>
</organism>
<dbReference type="EMBL" id="QXWK01000021">
    <property type="protein sequence ID" value="NBH62255.1"/>
    <property type="molecule type" value="Genomic_DNA"/>
</dbReference>
<dbReference type="PANTHER" id="PTHR43432">
    <property type="entry name" value="SLR0285 PROTEIN"/>
    <property type="match status" value="1"/>
</dbReference>
<dbReference type="Pfam" id="PF04055">
    <property type="entry name" value="Radical_SAM"/>
    <property type="match status" value="1"/>
</dbReference>
<accession>A0A845QM66</accession>
<dbReference type="GO" id="GO:0046872">
    <property type="term" value="F:metal ion binding"/>
    <property type="evidence" value="ECO:0007669"/>
    <property type="project" value="UniProtKB-KW"/>
</dbReference>
<keyword evidence="6" id="KW-1185">Reference proteome</keyword>
<proteinExistence type="predicted"/>
<protein>
    <submittedName>
        <fullName evidence="5">Radical SAM protein</fullName>
    </submittedName>
</protein>
<reference evidence="5 6" key="1">
    <citation type="submission" date="2018-08" db="EMBL/GenBank/DDBJ databases">
        <title>Murine metabolic-syndrome-specific gut microbial biobank.</title>
        <authorList>
            <person name="Liu C."/>
        </authorList>
    </citation>
    <scope>NUCLEOTIDE SEQUENCE [LARGE SCALE GENOMIC DNA]</scope>
    <source>
        <strain evidence="5 6">28</strain>
    </source>
</reference>
<dbReference type="GO" id="GO:0003824">
    <property type="term" value="F:catalytic activity"/>
    <property type="evidence" value="ECO:0007669"/>
    <property type="project" value="InterPro"/>
</dbReference>
<keyword evidence="2" id="KW-0408">Iron</keyword>
<dbReference type="SFLD" id="SFLDS00029">
    <property type="entry name" value="Radical_SAM"/>
    <property type="match status" value="1"/>
</dbReference>
<evidence type="ECO:0000256" key="1">
    <source>
        <dbReference type="ARBA" id="ARBA00022723"/>
    </source>
</evidence>
<dbReference type="InterPro" id="IPR007197">
    <property type="entry name" value="rSAM"/>
</dbReference>
<dbReference type="InterPro" id="IPR058240">
    <property type="entry name" value="rSAM_sf"/>
</dbReference>
<comment type="caution">
    <text evidence="5">The sequence shown here is derived from an EMBL/GenBank/DDBJ whole genome shotgun (WGS) entry which is preliminary data.</text>
</comment>
<evidence type="ECO:0000313" key="6">
    <source>
        <dbReference type="Proteomes" id="UP000446866"/>
    </source>
</evidence>
<gene>
    <name evidence="5" type="ORF">D0435_11390</name>
</gene>
<evidence type="ECO:0000313" key="5">
    <source>
        <dbReference type="EMBL" id="NBH62255.1"/>
    </source>
</evidence>